<dbReference type="InterPro" id="IPR036390">
    <property type="entry name" value="WH_DNA-bd_sf"/>
</dbReference>
<dbReference type="Gene3D" id="3.40.1410.10">
    <property type="entry name" value="Chorismate lyase-like"/>
    <property type="match status" value="1"/>
</dbReference>
<dbReference type="SMART" id="SM00866">
    <property type="entry name" value="UTRA"/>
    <property type="match status" value="1"/>
</dbReference>
<keyword evidence="6" id="KW-1185">Reference proteome</keyword>
<dbReference type="CDD" id="cd07377">
    <property type="entry name" value="WHTH_GntR"/>
    <property type="match status" value="1"/>
</dbReference>
<evidence type="ECO:0000256" key="1">
    <source>
        <dbReference type="ARBA" id="ARBA00023015"/>
    </source>
</evidence>
<dbReference type="PANTHER" id="PTHR44846">
    <property type="entry name" value="MANNOSYL-D-GLYCERATE TRANSPORT/METABOLISM SYSTEM REPRESSOR MNGR-RELATED"/>
    <property type="match status" value="1"/>
</dbReference>
<feature type="domain" description="HTH gntR-type" evidence="4">
    <location>
        <begin position="15"/>
        <end position="83"/>
    </location>
</feature>
<dbReference type="SMART" id="SM00345">
    <property type="entry name" value="HTH_GNTR"/>
    <property type="match status" value="1"/>
</dbReference>
<dbReference type="PRINTS" id="PR00035">
    <property type="entry name" value="HTHGNTR"/>
</dbReference>
<keyword evidence="3" id="KW-0804">Transcription</keyword>
<dbReference type="GO" id="GO:0045892">
    <property type="term" value="P:negative regulation of DNA-templated transcription"/>
    <property type="evidence" value="ECO:0007669"/>
    <property type="project" value="TreeGrafter"/>
</dbReference>
<dbReference type="InterPro" id="IPR036388">
    <property type="entry name" value="WH-like_DNA-bd_sf"/>
</dbReference>
<evidence type="ECO:0000259" key="4">
    <source>
        <dbReference type="PROSITE" id="PS50949"/>
    </source>
</evidence>
<dbReference type="SUPFAM" id="SSF46785">
    <property type="entry name" value="Winged helix' DNA-binding domain"/>
    <property type="match status" value="1"/>
</dbReference>
<comment type="caution">
    <text evidence="5">The sequence shown here is derived from an EMBL/GenBank/DDBJ whole genome shotgun (WGS) entry which is preliminary data.</text>
</comment>
<dbReference type="InterPro" id="IPR000524">
    <property type="entry name" value="Tscrpt_reg_HTH_GntR"/>
</dbReference>
<dbReference type="Gene3D" id="1.10.10.10">
    <property type="entry name" value="Winged helix-like DNA-binding domain superfamily/Winged helix DNA-binding domain"/>
    <property type="match status" value="1"/>
</dbReference>
<dbReference type="GO" id="GO:0003700">
    <property type="term" value="F:DNA-binding transcription factor activity"/>
    <property type="evidence" value="ECO:0007669"/>
    <property type="project" value="InterPro"/>
</dbReference>
<dbReference type="RefSeq" id="WP_094336092.1">
    <property type="nucleotide sequence ID" value="NZ_NFIE01000034.1"/>
</dbReference>
<name>A0A1Y3XPL7_9ACTN</name>
<evidence type="ECO:0000313" key="6">
    <source>
        <dbReference type="Proteomes" id="UP000195781"/>
    </source>
</evidence>
<dbReference type="Pfam" id="PF07702">
    <property type="entry name" value="UTRA"/>
    <property type="match status" value="1"/>
</dbReference>
<dbReference type="PROSITE" id="PS50949">
    <property type="entry name" value="HTH_GNTR"/>
    <property type="match status" value="1"/>
</dbReference>
<dbReference type="InterPro" id="IPR050679">
    <property type="entry name" value="Bact_HTH_transcr_reg"/>
</dbReference>
<evidence type="ECO:0000256" key="2">
    <source>
        <dbReference type="ARBA" id="ARBA00023125"/>
    </source>
</evidence>
<evidence type="ECO:0000256" key="3">
    <source>
        <dbReference type="ARBA" id="ARBA00023163"/>
    </source>
</evidence>
<dbReference type="InterPro" id="IPR028978">
    <property type="entry name" value="Chorismate_lyase_/UTRA_dom_sf"/>
</dbReference>
<dbReference type="AlphaFoldDB" id="A0A1Y3XPL7"/>
<organism evidence="5 6">
    <name type="scientific">[Collinsella] massiliensis</name>
    <dbReference type="NCBI Taxonomy" id="1232426"/>
    <lineage>
        <taxon>Bacteria</taxon>
        <taxon>Bacillati</taxon>
        <taxon>Actinomycetota</taxon>
        <taxon>Coriobacteriia</taxon>
        <taxon>Coriobacteriales</taxon>
        <taxon>Coriobacteriaceae</taxon>
        <taxon>Enorma</taxon>
    </lineage>
</organism>
<dbReference type="InterPro" id="IPR011663">
    <property type="entry name" value="UTRA"/>
</dbReference>
<dbReference type="OrthoDB" id="7363114at2"/>
<dbReference type="SUPFAM" id="SSF64288">
    <property type="entry name" value="Chorismate lyase-like"/>
    <property type="match status" value="1"/>
</dbReference>
<dbReference type="GO" id="GO:0003677">
    <property type="term" value="F:DNA binding"/>
    <property type="evidence" value="ECO:0007669"/>
    <property type="project" value="UniProtKB-KW"/>
</dbReference>
<reference evidence="6" key="1">
    <citation type="submission" date="2017-04" db="EMBL/GenBank/DDBJ databases">
        <title>Function of individual gut microbiota members based on whole genome sequencing of pure cultures obtained from chicken caecum.</title>
        <authorList>
            <person name="Medvecky M."/>
            <person name="Cejkova D."/>
            <person name="Polansky O."/>
            <person name="Karasova D."/>
            <person name="Kubasova T."/>
            <person name="Cizek A."/>
            <person name="Rychlik I."/>
        </authorList>
    </citation>
    <scope>NUCLEOTIDE SEQUENCE [LARGE SCALE GENOMIC DNA]</scope>
    <source>
        <strain evidence="6">An5</strain>
    </source>
</reference>
<dbReference type="Proteomes" id="UP000195781">
    <property type="component" value="Unassembled WGS sequence"/>
</dbReference>
<keyword evidence="1" id="KW-0805">Transcription regulation</keyword>
<dbReference type="EMBL" id="NFIE01000034">
    <property type="protein sequence ID" value="OUN84050.1"/>
    <property type="molecule type" value="Genomic_DNA"/>
</dbReference>
<protein>
    <submittedName>
        <fullName evidence="5">GntR family transcriptional regulator</fullName>
    </submittedName>
</protein>
<sequence length="244" mass="27067">MAERVNARIAGTGLSSLSPVILDTLVERIERGEYPEGSSLPSEHDLAREFGTTRFVVRAALDDLAEMGRIRRVRGKGTYVTSRRFGEVGEVGGFRESARTSNRMASVRVLSRSRRRAGPYLAQLFEIDEDDVLYSIRRLNSVDDEPLSIERAFVPLALFEGIEDIDVSVFSLYETYKLYGRAVVATEERLDIDTLSAHDAALLQVSPGDLALSLACLSFDATGTVIEYSSSLCRADRGSYSYEY</sequence>
<dbReference type="PANTHER" id="PTHR44846:SF1">
    <property type="entry name" value="MANNOSYL-D-GLYCERATE TRANSPORT_METABOLISM SYSTEM REPRESSOR MNGR-RELATED"/>
    <property type="match status" value="1"/>
</dbReference>
<gene>
    <name evidence="5" type="ORF">B5G02_09885</name>
</gene>
<dbReference type="Pfam" id="PF00392">
    <property type="entry name" value="GntR"/>
    <property type="match status" value="1"/>
</dbReference>
<evidence type="ECO:0000313" key="5">
    <source>
        <dbReference type="EMBL" id="OUN84050.1"/>
    </source>
</evidence>
<keyword evidence="2" id="KW-0238">DNA-binding</keyword>
<accession>A0A1Y3XPL7</accession>
<proteinExistence type="predicted"/>